<evidence type="ECO:0000256" key="1">
    <source>
        <dbReference type="ARBA" id="ARBA00004173"/>
    </source>
</evidence>
<evidence type="ECO:0000256" key="7">
    <source>
        <dbReference type="ARBA" id="ARBA00023002"/>
    </source>
</evidence>
<dbReference type="OrthoDB" id="7482721at2759"/>
<evidence type="ECO:0000256" key="5">
    <source>
        <dbReference type="ARBA" id="ARBA00022857"/>
    </source>
</evidence>
<reference evidence="19" key="1">
    <citation type="submission" date="2016-06" db="UniProtKB">
        <authorList>
            <consortium name="WormBaseParasite"/>
        </authorList>
    </citation>
    <scope>IDENTIFICATION</scope>
</reference>
<evidence type="ECO:0000256" key="10">
    <source>
        <dbReference type="ARBA" id="ARBA00023160"/>
    </source>
</evidence>
<evidence type="ECO:0000256" key="13">
    <source>
        <dbReference type="ARBA" id="ARBA00042123"/>
    </source>
</evidence>
<dbReference type="InterPro" id="IPR036291">
    <property type="entry name" value="NAD(P)-bd_dom_sf"/>
</dbReference>
<dbReference type="Proteomes" id="UP000275846">
    <property type="component" value="Unassembled WGS sequence"/>
</dbReference>
<dbReference type="EMBL" id="UYSU01041997">
    <property type="protein sequence ID" value="VDM03504.1"/>
    <property type="molecule type" value="Genomic_DNA"/>
</dbReference>
<evidence type="ECO:0000256" key="2">
    <source>
        <dbReference type="ARBA" id="ARBA00010371"/>
    </source>
</evidence>
<dbReference type="InterPro" id="IPR020843">
    <property type="entry name" value="ER"/>
</dbReference>
<name>A0A183TKX0_SCHSO</name>
<comment type="subcellular location">
    <subcellularLocation>
        <location evidence="1">Mitochondrion</location>
    </subcellularLocation>
</comment>
<keyword evidence="18" id="KW-1185">Reference proteome</keyword>
<dbReference type="Pfam" id="PF00107">
    <property type="entry name" value="ADH_zinc_N"/>
    <property type="match status" value="1"/>
</dbReference>
<keyword evidence="4" id="KW-0276">Fatty acid metabolism</keyword>
<evidence type="ECO:0000256" key="3">
    <source>
        <dbReference type="ARBA" id="ARBA00022516"/>
    </source>
</evidence>
<dbReference type="GO" id="GO:0006633">
    <property type="term" value="P:fatty acid biosynthetic process"/>
    <property type="evidence" value="ECO:0007669"/>
    <property type="project" value="UniProtKB-KW"/>
</dbReference>
<evidence type="ECO:0000256" key="9">
    <source>
        <dbReference type="ARBA" id="ARBA00023128"/>
    </source>
</evidence>
<dbReference type="PANTHER" id="PTHR43981">
    <property type="entry name" value="ENOYL-[ACYL-CARRIER-PROTEIN] REDUCTASE, MITOCHONDRIAL"/>
    <property type="match status" value="1"/>
</dbReference>
<accession>A0A183TKX0</accession>
<dbReference type="Gene3D" id="3.40.50.720">
    <property type="entry name" value="NAD(P)-binding Rossmann-like Domain"/>
    <property type="match status" value="1"/>
</dbReference>
<evidence type="ECO:0000256" key="15">
    <source>
        <dbReference type="RuleBase" id="RU361277"/>
    </source>
</evidence>
<evidence type="ECO:0000256" key="4">
    <source>
        <dbReference type="ARBA" id="ARBA00022832"/>
    </source>
</evidence>
<keyword evidence="15" id="KW-0479">Metal-binding</keyword>
<dbReference type="Pfam" id="PF08240">
    <property type="entry name" value="ADH_N"/>
    <property type="match status" value="1"/>
</dbReference>
<keyword evidence="10" id="KW-0275">Fatty acid biosynthesis</keyword>
<keyword evidence="8" id="KW-0443">Lipid metabolism</keyword>
<reference evidence="17 18" key="2">
    <citation type="submission" date="2018-11" db="EMBL/GenBank/DDBJ databases">
        <authorList>
            <consortium name="Pathogen Informatics"/>
        </authorList>
    </citation>
    <scope>NUCLEOTIDE SEQUENCE [LARGE SCALE GENOMIC DNA]</scope>
    <source>
        <strain evidence="17 18">NST_G2</strain>
    </source>
</reference>
<dbReference type="SUPFAM" id="SSF50129">
    <property type="entry name" value="GroES-like"/>
    <property type="match status" value="1"/>
</dbReference>
<evidence type="ECO:0000256" key="12">
    <source>
        <dbReference type="ARBA" id="ARBA00041058"/>
    </source>
</evidence>
<dbReference type="AlphaFoldDB" id="A0A183TKX0"/>
<dbReference type="CDD" id="cd08290">
    <property type="entry name" value="ETR"/>
    <property type="match status" value="1"/>
</dbReference>
<comment type="catalytic activity">
    <reaction evidence="14">
        <text>a 2,3-saturated acyl-[ACP] + NADP(+) = a (2E)-enoyl-[ACP] + NADPH + H(+)</text>
        <dbReference type="Rhea" id="RHEA:22564"/>
        <dbReference type="Rhea" id="RHEA-COMP:9925"/>
        <dbReference type="Rhea" id="RHEA-COMP:9926"/>
        <dbReference type="ChEBI" id="CHEBI:15378"/>
        <dbReference type="ChEBI" id="CHEBI:57783"/>
        <dbReference type="ChEBI" id="CHEBI:58349"/>
        <dbReference type="ChEBI" id="CHEBI:78784"/>
        <dbReference type="ChEBI" id="CHEBI:78785"/>
        <dbReference type="EC" id="1.3.1.104"/>
    </reaction>
</comment>
<evidence type="ECO:0000256" key="8">
    <source>
        <dbReference type="ARBA" id="ARBA00023098"/>
    </source>
</evidence>
<evidence type="ECO:0000313" key="17">
    <source>
        <dbReference type="EMBL" id="VDM03504.1"/>
    </source>
</evidence>
<evidence type="ECO:0000259" key="16">
    <source>
        <dbReference type="SMART" id="SM00829"/>
    </source>
</evidence>
<protein>
    <recommendedName>
        <fullName evidence="12">Enoyl-[acyl-carrier-protein] reductase, mitochondrial</fullName>
        <ecNumber evidence="11">1.3.1.104</ecNumber>
    </recommendedName>
    <alternativeName>
        <fullName evidence="13">2-enoyl thioester reductase</fullName>
    </alternativeName>
</protein>
<dbReference type="GO" id="GO:0141148">
    <property type="term" value="F:enoyl-[acyl-carrier-protein] reductase (NADPH) activity"/>
    <property type="evidence" value="ECO:0007669"/>
    <property type="project" value="UniProtKB-EC"/>
</dbReference>
<evidence type="ECO:0000256" key="6">
    <source>
        <dbReference type="ARBA" id="ARBA00022946"/>
    </source>
</evidence>
<dbReference type="PROSITE" id="PS00059">
    <property type="entry name" value="ADH_ZINC"/>
    <property type="match status" value="1"/>
</dbReference>
<keyword evidence="15" id="KW-0862">Zinc</keyword>
<feature type="domain" description="Enoyl reductase (ER)" evidence="16">
    <location>
        <begin position="10"/>
        <end position="349"/>
    </location>
</feature>
<dbReference type="WBParaSite" id="SSLN_0001776701-mRNA-1">
    <property type="protein sequence ID" value="SSLN_0001776701-mRNA-1"/>
    <property type="gene ID" value="SSLN_0001776701"/>
</dbReference>
<evidence type="ECO:0000256" key="14">
    <source>
        <dbReference type="ARBA" id="ARBA00048843"/>
    </source>
</evidence>
<keyword evidence="5" id="KW-0521">NADP</keyword>
<dbReference type="InterPro" id="IPR002328">
    <property type="entry name" value="ADH_Zn_CS"/>
</dbReference>
<dbReference type="Gene3D" id="3.90.180.10">
    <property type="entry name" value="Medium-chain alcohol dehydrogenases, catalytic domain"/>
    <property type="match status" value="1"/>
</dbReference>
<dbReference type="InterPro" id="IPR011032">
    <property type="entry name" value="GroES-like_sf"/>
</dbReference>
<dbReference type="InterPro" id="IPR051034">
    <property type="entry name" value="Mito_Enoyl-ACP_Reductase"/>
</dbReference>
<proteinExistence type="inferred from homology"/>
<comment type="cofactor">
    <cofactor evidence="15">
        <name>Zn(2+)</name>
        <dbReference type="ChEBI" id="CHEBI:29105"/>
    </cofactor>
</comment>
<dbReference type="PANTHER" id="PTHR43981:SF2">
    <property type="entry name" value="ENOYL-[ACYL-CARRIER-PROTEIN] REDUCTASE, MITOCHONDRIAL"/>
    <property type="match status" value="1"/>
</dbReference>
<evidence type="ECO:0000313" key="18">
    <source>
        <dbReference type="Proteomes" id="UP000275846"/>
    </source>
</evidence>
<dbReference type="STRING" id="70667.A0A183TKX0"/>
<evidence type="ECO:0000256" key="11">
    <source>
        <dbReference type="ARBA" id="ARBA00038963"/>
    </source>
</evidence>
<sequence>MQKSFDKHGEPLDVLYERQQRIKKLSDGEVLVNFRASPINPSDINTIQGVYPLKPKLPGVPGHEGAGYVVEWGKNVQSLRPGDLVIPSLPSAGTWRTLANFEEGHLIKLDPKLPLMNAAVISTNPSTAYLMLKNFVDLKPGDCVIQNGATSSVGIYVIQMCKLFGVHSINLFRPRSTHEETEATRKSLLDYGASLVLTEDELKQSTEAKDLGEVKLAFNCLCGKTTLSLLKHLDNGGVLVTYGAMTRQPIPVPAGPLIFKDLQLRGFWVSGFAKKSSYLKKRLEMLDVVSQWMISGQLRLTPHVEVPHIQWKKAMSESSFKDGTPSTQTKKNVLVFPESIFSMSKSRHTERKISLAWFYCCLYKI</sequence>
<keyword evidence="6" id="KW-0809">Transit peptide</keyword>
<dbReference type="InterPro" id="IPR013154">
    <property type="entry name" value="ADH-like_N"/>
</dbReference>
<dbReference type="SMART" id="SM00829">
    <property type="entry name" value="PKS_ER"/>
    <property type="match status" value="1"/>
</dbReference>
<dbReference type="SUPFAM" id="SSF51735">
    <property type="entry name" value="NAD(P)-binding Rossmann-fold domains"/>
    <property type="match status" value="1"/>
</dbReference>
<dbReference type="InterPro" id="IPR013149">
    <property type="entry name" value="ADH-like_C"/>
</dbReference>
<comment type="similarity">
    <text evidence="2">Belongs to the zinc-containing alcohol dehydrogenase family. Quinone oxidoreductase subfamily.</text>
</comment>
<keyword evidence="9" id="KW-0496">Mitochondrion</keyword>
<dbReference type="GO" id="GO:0005739">
    <property type="term" value="C:mitochondrion"/>
    <property type="evidence" value="ECO:0007669"/>
    <property type="project" value="UniProtKB-SubCell"/>
</dbReference>
<dbReference type="GO" id="GO:0008270">
    <property type="term" value="F:zinc ion binding"/>
    <property type="evidence" value="ECO:0007669"/>
    <property type="project" value="InterPro"/>
</dbReference>
<organism evidence="19">
    <name type="scientific">Schistocephalus solidus</name>
    <name type="common">Tapeworm</name>
    <dbReference type="NCBI Taxonomy" id="70667"/>
    <lineage>
        <taxon>Eukaryota</taxon>
        <taxon>Metazoa</taxon>
        <taxon>Spiralia</taxon>
        <taxon>Lophotrochozoa</taxon>
        <taxon>Platyhelminthes</taxon>
        <taxon>Cestoda</taxon>
        <taxon>Eucestoda</taxon>
        <taxon>Diphyllobothriidea</taxon>
        <taxon>Diphyllobothriidae</taxon>
        <taxon>Schistocephalus</taxon>
    </lineage>
</organism>
<gene>
    <name evidence="17" type="ORF">SSLN_LOCUS17118</name>
</gene>
<evidence type="ECO:0000313" key="19">
    <source>
        <dbReference type="WBParaSite" id="SSLN_0001776701-mRNA-1"/>
    </source>
</evidence>
<dbReference type="EC" id="1.3.1.104" evidence="11"/>
<keyword evidence="7" id="KW-0560">Oxidoreductase</keyword>
<keyword evidence="3" id="KW-0444">Lipid biosynthesis</keyword>